<dbReference type="AlphaFoldDB" id="A0A9N9BRU5"/>
<dbReference type="EMBL" id="CAJVPQ010001871">
    <property type="protein sequence ID" value="CAG8573670.1"/>
    <property type="molecule type" value="Genomic_DNA"/>
</dbReference>
<sequence>MSTNNILNIVNSLANETNALNEGELVYLFEYLTDNDTKKSDVKKFLIFCSNNNAKLSYLRVILNKPETGLAYYYCEQEMKYSQEKRGITFGRIKTSYELFELIKSIIPLKEEEQELSDDFDLEKQLMSLVKNLTTKAEYLSDREYNIYTGFKNLEKYPPGRPTSINCIIILKLMKSAFISYSMTGRPIITFATLSESRMFFVKVKIRKKKQLEITITFLKILKDLPSCYHMLRAVAEWEKTENAPKGFCLICYPPNMVGSDISIAFFFLRAEDDMQLDEE</sequence>
<reference evidence="1" key="1">
    <citation type="submission" date="2021-06" db="EMBL/GenBank/DDBJ databases">
        <authorList>
            <person name="Kallberg Y."/>
            <person name="Tangrot J."/>
            <person name="Rosling A."/>
        </authorList>
    </citation>
    <scope>NUCLEOTIDE SEQUENCE</scope>
    <source>
        <strain evidence="1">UK204</strain>
    </source>
</reference>
<gene>
    <name evidence="1" type="ORF">FCALED_LOCUS7221</name>
</gene>
<organism evidence="1 2">
    <name type="scientific">Funneliformis caledonium</name>
    <dbReference type="NCBI Taxonomy" id="1117310"/>
    <lineage>
        <taxon>Eukaryota</taxon>
        <taxon>Fungi</taxon>
        <taxon>Fungi incertae sedis</taxon>
        <taxon>Mucoromycota</taxon>
        <taxon>Glomeromycotina</taxon>
        <taxon>Glomeromycetes</taxon>
        <taxon>Glomerales</taxon>
        <taxon>Glomeraceae</taxon>
        <taxon>Funneliformis</taxon>
    </lineage>
</organism>
<protein>
    <submittedName>
        <fullName evidence="1">10787_t:CDS:1</fullName>
    </submittedName>
</protein>
<evidence type="ECO:0000313" key="1">
    <source>
        <dbReference type="EMBL" id="CAG8573670.1"/>
    </source>
</evidence>
<evidence type="ECO:0000313" key="2">
    <source>
        <dbReference type="Proteomes" id="UP000789570"/>
    </source>
</evidence>
<dbReference type="OrthoDB" id="2489665at2759"/>
<accession>A0A9N9BRU5</accession>
<name>A0A9N9BRU5_9GLOM</name>
<proteinExistence type="predicted"/>
<dbReference type="Proteomes" id="UP000789570">
    <property type="component" value="Unassembled WGS sequence"/>
</dbReference>
<comment type="caution">
    <text evidence="1">The sequence shown here is derived from an EMBL/GenBank/DDBJ whole genome shotgun (WGS) entry which is preliminary data.</text>
</comment>
<keyword evidence="2" id="KW-1185">Reference proteome</keyword>